<feature type="signal peptide" evidence="2">
    <location>
        <begin position="1"/>
        <end position="18"/>
    </location>
</feature>
<evidence type="ECO:0000256" key="2">
    <source>
        <dbReference type="SAM" id="SignalP"/>
    </source>
</evidence>
<keyword evidence="4" id="KW-1185">Reference proteome</keyword>
<organism evidence="5">
    <name type="scientific">Haemonchus placei</name>
    <name type="common">Barber's pole worm</name>
    <dbReference type="NCBI Taxonomy" id="6290"/>
    <lineage>
        <taxon>Eukaryota</taxon>
        <taxon>Metazoa</taxon>
        <taxon>Ecdysozoa</taxon>
        <taxon>Nematoda</taxon>
        <taxon>Chromadorea</taxon>
        <taxon>Rhabditida</taxon>
        <taxon>Rhabditina</taxon>
        <taxon>Rhabditomorpha</taxon>
        <taxon>Strongyloidea</taxon>
        <taxon>Trichostrongylidae</taxon>
        <taxon>Haemonchus</taxon>
    </lineage>
</organism>
<dbReference type="EMBL" id="UZAF01016636">
    <property type="protein sequence ID" value="VDO31494.1"/>
    <property type="molecule type" value="Genomic_DNA"/>
</dbReference>
<feature type="compositionally biased region" description="Basic and acidic residues" evidence="1">
    <location>
        <begin position="111"/>
        <end position="140"/>
    </location>
</feature>
<evidence type="ECO:0000313" key="4">
    <source>
        <dbReference type="Proteomes" id="UP000268014"/>
    </source>
</evidence>
<dbReference type="OrthoDB" id="5857509at2759"/>
<feature type="compositionally biased region" description="Basic and acidic residues" evidence="1">
    <location>
        <begin position="82"/>
        <end position="93"/>
    </location>
</feature>
<reference evidence="5" key="1">
    <citation type="submission" date="2017-02" db="UniProtKB">
        <authorList>
            <consortium name="WormBaseParasite"/>
        </authorList>
    </citation>
    <scope>IDENTIFICATION</scope>
</reference>
<dbReference type="AlphaFoldDB" id="A0A0N4WAC0"/>
<dbReference type="Proteomes" id="UP000268014">
    <property type="component" value="Unassembled WGS sequence"/>
</dbReference>
<protein>
    <submittedName>
        <fullName evidence="5">Secreted phosphoprotein 1</fullName>
    </submittedName>
</protein>
<reference evidence="3 4" key="2">
    <citation type="submission" date="2018-11" db="EMBL/GenBank/DDBJ databases">
        <authorList>
            <consortium name="Pathogen Informatics"/>
        </authorList>
    </citation>
    <scope>NUCLEOTIDE SEQUENCE [LARGE SCALE GENOMIC DNA]</scope>
    <source>
        <strain evidence="3 4">MHpl1</strain>
    </source>
</reference>
<keyword evidence="2" id="KW-0732">Signal</keyword>
<sequence length="146" mass="16926">MKLLLAVIILLAFVYTYAYPSYNEHSAEGHDHHGEERDGTREKRSQSEEDPPAEGHVAEGEDHSESSQQFELVEPSFRKRRDTGDHTDETDHSEQDDEEQHHHEKRSGHLGRHDHVQKRHADEHDHHGEEPTFASDDIHQVDSPFE</sequence>
<feature type="compositionally biased region" description="Basic and acidic residues" evidence="1">
    <location>
        <begin position="26"/>
        <end position="47"/>
    </location>
</feature>
<dbReference type="WBParaSite" id="HPLM_0000731701-mRNA-1">
    <property type="protein sequence ID" value="HPLM_0000731701-mRNA-1"/>
    <property type="gene ID" value="HPLM_0000731701"/>
</dbReference>
<evidence type="ECO:0000313" key="5">
    <source>
        <dbReference type="WBParaSite" id="HPLM_0000731701-mRNA-1"/>
    </source>
</evidence>
<gene>
    <name evidence="3" type="ORF">HPLM_LOCUS7309</name>
</gene>
<evidence type="ECO:0000256" key="1">
    <source>
        <dbReference type="SAM" id="MobiDB-lite"/>
    </source>
</evidence>
<feature type="compositionally biased region" description="Basic and acidic residues" evidence="1">
    <location>
        <begin position="56"/>
        <end position="65"/>
    </location>
</feature>
<name>A0A0N4WAC0_HAEPC</name>
<accession>A0A0N4WAC0</accession>
<feature type="region of interest" description="Disordered" evidence="1">
    <location>
        <begin position="26"/>
        <end position="146"/>
    </location>
</feature>
<evidence type="ECO:0000313" key="3">
    <source>
        <dbReference type="EMBL" id="VDO31494.1"/>
    </source>
</evidence>
<proteinExistence type="predicted"/>
<feature type="chain" id="PRO_5043123649" evidence="2">
    <location>
        <begin position="19"/>
        <end position="146"/>
    </location>
</feature>